<feature type="signal peptide" evidence="1">
    <location>
        <begin position="1"/>
        <end position="20"/>
    </location>
</feature>
<keyword evidence="1" id="KW-0732">Signal</keyword>
<protein>
    <submittedName>
        <fullName evidence="2">Uncharacterized protein</fullName>
    </submittedName>
</protein>
<dbReference type="Gene3D" id="2.60.120.970">
    <property type="match status" value="1"/>
</dbReference>
<proteinExistence type="predicted"/>
<organism evidence="2 3">
    <name type="scientific">Sinanodonta woodiana</name>
    <name type="common">Chinese pond mussel</name>
    <name type="synonym">Anodonta woodiana</name>
    <dbReference type="NCBI Taxonomy" id="1069815"/>
    <lineage>
        <taxon>Eukaryota</taxon>
        <taxon>Metazoa</taxon>
        <taxon>Spiralia</taxon>
        <taxon>Lophotrochozoa</taxon>
        <taxon>Mollusca</taxon>
        <taxon>Bivalvia</taxon>
        <taxon>Autobranchia</taxon>
        <taxon>Heteroconchia</taxon>
        <taxon>Palaeoheterodonta</taxon>
        <taxon>Unionida</taxon>
        <taxon>Unionoidea</taxon>
        <taxon>Unionidae</taxon>
        <taxon>Unioninae</taxon>
        <taxon>Sinanodonta</taxon>
    </lineage>
</organism>
<sequence length="236" mass="26761">MAGTSLVLIAGCTLAILVLCIDGKEKSLPPRDLKDIVKFIELVKIKNKIESNIRQFTENRTVPEPVPTEHAPTPRPILIISERADSKDCMMFSLEKSNVTAGVVPAKADLWVYVKSKKAGNKTTSNKLTKKKKGRKLKLIVTGEGRKLSTLRVRVSMSKWYKIELPISVVHKVFKTHNKILHLCISCKQCNKKYHVVLLSHHRSGSRTSKSLPNIRKEEWPFLVLHSKPEFISYQK</sequence>
<name>A0ABD3T4I5_SINWO</name>
<dbReference type="Proteomes" id="UP001634394">
    <property type="component" value="Unassembled WGS sequence"/>
</dbReference>
<accession>A0ABD3T4I5</accession>
<gene>
    <name evidence="2" type="ORF">ACJMK2_023262</name>
</gene>
<feature type="chain" id="PRO_5044846825" evidence="1">
    <location>
        <begin position="21"/>
        <end position="236"/>
    </location>
</feature>
<comment type="caution">
    <text evidence="2">The sequence shown here is derived from an EMBL/GenBank/DDBJ whole genome shotgun (WGS) entry which is preliminary data.</text>
</comment>
<dbReference type="EMBL" id="JBJQND010000019">
    <property type="protein sequence ID" value="KAL3831521.1"/>
    <property type="molecule type" value="Genomic_DNA"/>
</dbReference>
<reference evidence="2 3" key="1">
    <citation type="submission" date="2024-11" db="EMBL/GenBank/DDBJ databases">
        <title>Chromosome-level genome assembly of the freshwater bivalve Anodonta woodiana.</title>
        <authorList>
            <person name="Chen X."/>
        </authorList>
    </citation>
    <scope>NUCLEOTIDE SEQUENCE [LARGE SCALE GENOMIC DNA]</scope>
    <source>
        <strain evidence="2">MN2024</strain>
        <tissue evidence="2">Gills</tissue>
    </source>
</reference>
<evidence type="ECO:0000313" key="3">
    <source>
        <dbReference type="Proteomes" id="UP001634394"/>
    </source>
</evidence>
<keyword evidence="3" id="KW-1185">Reference proteome</keyword>
<evidence type="ECO:0000256" key="1">
    <source>
        <dbReference type="SAM" id="SignalP"/>
    </source>
</evidence>
<dbReference type="AlphaFoldDB" id="A0ABD3T4I5"/>
<evidence type="ECO:0000313" key="2">
    <source>
        <dbReference type="EMBL" id="KAL3831521.1"/>
    </source>
</evidence>